<proteinExistence type="predicted"/>
<organism evidence="2 3">
    <name type="scientific">Myodes glareolus</name>
    <name type="common">Bank vole</name>
    <name type="synonym">Clethrionomys glareolus</name>
    <dbReference type="NCBI Taxonomy" id="447135"/>
    <lineage>
        <taxon>Eukaryota</taxon>
        <taxon>Metazoa</taxon>
        <taxon>Chordata</taxon>
        <taxon>Craniata</taxon>
        <taxon>Vertebrata</taxon>
        <taxon>Euteleostomi</taxon>
        <taxon>Mammalia</taxon>
        <taxon>Eutheria</taxon>
        <taxon>Euarchontoglires</taxon>
        <taxon>Glires</taxon>
        <taxon>Rodentia</taxon>
        <taxon>Myomorpha</taxon>
        <taxon>Muroidea</taxon>
        <taxon>Cricetidae</taxon>
        <taxon>Arvicolinae</taxon>
        <taxon>Myodes</taxon>
    </lineage>
</organism>
<dbReference type="GO" id="GO:0005737">
    <property type="term" value="C:cytoplasm"/>
    <property type="evidence" value="ECO:0007669"/>
    <property type="project" value="TreeGrafter"/>
</dbReference>
<dbReference type="GO" id="GO:0007165">
    <property type="term" value="P:signal transduction"/>
    <property type="evidence" value="ECO:0007669"/>
    <property type="project" value="TreeGrafter"/>
</dbReference>
<feature type="region of interest" description="Disordered" evidence="1">
    <location>
        <begin position="420"/>
        <end position="479"/>
    </location>
</feature>
<dbReference type="PANTHER" id="PTHR45960">
    <property type="entry name" value="GRB2-ASSOCIATED-BINDING PROTEIN"/>
    <property type="match status" value="1"/>
</dbReference>
<reference evidence="2 3" key="1">
    <citation type="journal article" date="2023" name="bioRxiv">
        <title>Conserved and derived expression patterns and positive selection on dental genes reveal complex evolutionary context of ever-growing rodent molars.</title>
        <authorList>
            <person name="Calamari Z.T."/>
            <person name="Song A."/>
            <person name="Cohen E."/>
            <person name="Akter M."/>
            <person name="Roy R.D."/>
            <person name="Hallikas O."/>
            <person name="Christensen M.M."/>
            <person name="Li P."/>
            <person name="Marangoni P."/>
            <person name="Jernvall J."/>
            <person name="Klein O.D."/>
        </authorList>
    </citation>
    <scope>NUCLEOTIDE SEQUENCE [LARGE SCALE GENOMIC DNA]</scope>
    <source>
        <strain evidence="2">V071</strain>
    </source>
</reference>
<feature type="compositionally biased region" description="Polar residues" evidence="1">
    <location>
        <begin position="420"/>
        <end position="435"/>
    </location>
</feature>
<feature type="region of interest" description="Disordered" evidence="1">
    <location>
        <begin position="344"/>
        <end position="386"/>
    </location>
</feature>
<feature type="compositionally biased region" description="Basic and acidic residues" evidence="1">
    <location>
        <begin position="470"/>
        <end position="479"/>
    </location>
</feature>
<dbReference type="PANTHER" id="PTHR45960:SF2">
    <property type="entry name" value="PROTEIN DAUGHTER OF SEVENLESS"/>
    <property type="match status" value="1"/>
</dbReference>
<dbReference type="InterPro" id="IPR046355">
    <property type="entry name" value="Gab1-4-like"/>
</dbReference>
<evidence type="ECO:0000313" key="3">
    <source>
        <dbReference type="Proteomes" id="UP001488838"/>
    </source>
</evidence>
<evidence type="ECO:0000313" key="2">
    <source>
        <dbReference type="EMBL" id="KAK7824588.1"/>
    </source>
</evidence>
<accession>A0AAW0JD23</accession>
<keyword evidence="3" id="KW-1185">Reference proteome</keyword>
<evidence type="ECO:0008006" key="4">
    <source>
        <dbReference type="Google" id="ProtNLM"/>
    </source>
</evidence>
<gene>
    <name evidence="2" type="ORF">U0070_021509</name>
</gene>
<comment type="caution">
    <text evidence="2">The sequence shown here is derived from an EMBL/GenBank/DDBJ whole genome shotgun (WGS) entry which is preliminary data.</text>
</comment>
<dbReference type="GO" id="GO:0035591">
    <property type="term" value="F:signaling adaptor activity"/>
    <property type="evidence" value="ECO:0007669"/>
    <property type="project" value="TreeGrafter"/>
</dbReference>
<dbReference type="Proteomes" id="UP001488838">
    <property type="component" value="Unassembled WGS sequence"/>
</dbReference>
<dbReference type="AlphaFoldDB" id="A0AAW0JD23"/>
<name>A0AAW0JD23_MYOGA</name>
<sequence length="504" mass="55596">MRGRERSLPAQAYGSEDGRKLVNPKSPCCEKGYGSFVTLLKERYDSSLTIVFIMTLLCRWEGPEGAAFRASSRLHSAGDMGGGDNMVCTGWLRKSPPEKKLRYYAWKKNAGLTFNTKELQGGFVFDIKTSECTFYLVAETEANVSKWVHSTYQICGFLSTDSLRNLFSASHSSRSSVAEFSSPSQHLLRDRKSSAPSHIQPALFTSVPPRSISACTNASAEDRKCEECWLLSERSAEDLASHSHTKGSLTGSETDNEDVDIFMTSSNTLLLGVWRPPGGQYGCSNHSSLTLPCHDSDHVDIFMTSSNTLLLGVWRLPSGQYGCSNHSSLTLPCHDSDHSWRLSHSSPGDLCPPPNQVSQKHLLRSSHPPPPPPVNHNLKPDQRAQPTPIDLRHNVAINDLPFKSFWYCCPISTQSITSTDLGASTPGSHWHQQPSSKKDHWQWRLPSPGPSAGSLSPHHKPFTSSVTSDGKADSVQVDKEKTQALQNTMQEWTDVLQSSDPSKL</sequence>
<protein>
    <recommendedName>
        <fullName evidence="4">GAB2</fullName>
    </recommendedName>
</protein>
<dbReference type="EMBL" id="JBBHLL010000045">
    <property type="protein sequence ID" value="KAK7824588.1"/>
    <property type="molecule type" value="Genomic_DNA"/>
</dbReference>
<evidence type="ECO:0000256" key="1">
    <source>
        <dbReference type="SAM" id="MobiDB-lite"/>
    </source>
</evidence>